<protein>
    <submittedName>
        <fullName evidence="1">Uncharacterized protein</fullName>
    </submittedName>
</protein>
<proteinExistence type="predicted"/>
<evidence type="ECO:0000313" key="1">
    <source>
        <dbReference type="EMBL" id="RKF65927.1"/>
    </source>
</evidence>
<comment type="caution">
    <text evidence="1">The sequence shown here is derived from an EMBL/GenBank/DDBJ whole genome shotgun (WGS) entry which is preliminary data.</text>
</comment>
<organism evidence="1 2">
    <name type="scientific">Golovinomyces cichoracearum</name>
    <dbReference type="NCBI Taxonomy" id="62708"/>
    <lineage>
        <taxon>Eukaryota</taxon>
        <taxon>Fungi</taxon>
        <taxon>Dikarya</taxon>
        <taxon>Ascomycota</taxon>
        <taxon>Pezizomycotina</taxon>
        <taxon>Leotiomycetes</taxon>
        <taxon>Erysiphales</taxon>
        <taxon>Erysiphaceae</taxon>
        <taxon>Golovinomyces</taxon>
    </lineage>
</organism>
<dbReference type="Proteomes" id="UP000285405">
    <property type="component" value="Unassembled WGS sequence"/>
</dbReference>
<dbReference type="AlphaFoldDB" id="A0A420I887"/>
<dbReference type="Pfam" id="PF14223">
    <property type="entry name" value="Retrotran_gag_2"/>
    <property type="match status" value="1"/>
</dbReference>
<dbReference type="EMBL" id="MCBR01011431">
    <property type="protein sequence ID" value="RKF65927.1"/>
    <property type="molecule type" value="Genomic_DNA"/>
</dbReference>
<dbReference type="OrthoDB" id="8036051at2759"/>
<gene>
    <name evidence="1" type="ORF">GcC1_114017</name>
</gene>
<sequence>MIQNIIAIGLVKFLKTDDDKPSVDLSNWQSLKSSELDKISEWVKGNTKAANTIMYNCNSGPQAIITNYHTAAEMWNALEQAYEASGIDQVRHDEIRRLQRTVGVYHSISEHISASLAGDGQH</sequence>
<reference evidence="1 2" key="1">
    <citation type="journal article" date="2018" name="BMC Genomics">
        <title>Comparative genome analyses reveal sequence features reflecting distinct modes of host-adaptation between dicot and monocot powdery mildew.</title>
        <authorList>
            <person name="Wu Y."/>
            <person name="Ma X."/>
            <person name="Pan Z."/>
            <person name="Kale S.D."/>
            <person name="Song Y."/>
            <person name="King H."/>
            <person name="Zhang Q."/>
            <person name="Presley C."/>
            <person name="Deng X."/>
            <person name="Wei C.I."/>
            <person name="Xiao S."/>
        </authorList>
    </citation>
    <scope>NUCLEOTIDE SEQUENCE [LARGE SCALE GENOMIC DNA]</scope>
    <source>
        <strain evidence="1">UCSC1</strain>
    </source>
</reference>
<accession>A0A420I887</accession>
<evidence type="ECO:0000313" key="2">
    <source>
        <dbReference type="Proteomes" id="UP000285405"/>
    </source>
</evidence>
<name>A0A420I887_9PEZI</name>